<name>A0A0F8Y8F8_9ZZZZ</name>
<comment type="caution">
    <text evidence="1">The sequence shown here is derived from an EMBL/GenBank/DDBJ whole genome shotgun (WGS) entry which is preliminary data.</text>
</comment>
<reference evidence="1" key="1">
    <citation type="journal article" date="2015" name="Nature">
        <title>Complex archaea that bridge the gap between prokaryotes and eukaryotes.</title>
        <authorList>
            <person name="Spang A."/>
            <person name="Saw J.H."/>
            <person name="Jorgensen S.L."/>
            <person name="Zaremba-Niedzwiedzka K."/>
            <person name="Martijn J."/>
            <person name="Lind A.E."/>
            <person name="van Eijk R."/>
            <person name="Schleper C."/>
            <person name="Guy L."/>
            <person name="Ettema T.J."/>
        </authorList>
    </citation>
    <scope>NUCLEOTIDE SEQUENCE</scope>
</reference>
<dbReference type="AlphaFoldDB" id="A0A0F8Y8F8"/>
<evidence type="ECO:0000313" key="1">
    <source>
        <dbReference type="EMBL" id="KKK69980.1"/>
    </source>
</evidence>
<feature type="non-terminal residue" evidence="1">
    <location>
        <position position="1"/>
    </location>
</feature>
<dbReference type="EMBL" id="LAZR01058396">
    <property type="protein sequence ID" value="KKK69980.1"/>
    <property type="molecule type" value="Genomic_DNA"/>
</dbReference>
<accession>A0A0F8Y8F8</accession>
<gene>
    <name evidence="1" type="ORF">LCGC14_2928580</name>
</gene>
<organism evidence="1">
    <name type="scientific">marine sediment metagenome</name>
    <dbReference type="NCBI Taxonomy" id="412755"/>
    <lineage>
        <taxon>unclassified sequences</taxon>
        <taxon>metagenomes</taxon>
        <taxon>ecological metagenomes</taxon>
    </lineage>
</organism>
<sequence>GKGGSGTYELVKTDMFDGYNEQLSFA</sequence>
<protein>
    <submittedName>
        <fullName evidence="1">Uncharacterized protein</fullName>
    </submittedName>
</protein>
<proteinExistence type="predicted"/>